<evidence type="ECO:0000313" key="2">
    <source>
        <dbReference type="Proteomes" id="UP001221898"/>
    </source>
</evidence>
<dbReference type="AlphaFoldDB" id="A0AAD7S531"/>
<gene>
    <name evidence="1" type="ORF">AAFF_G00022030</name>
</gene>
<evidence type="ECO:0000313" key="1">
    <source>
        <dbReference type="EMBL" id="KAJ8396130.1"/>
    </source>
</evidence>
<comment type="caution">
    <text evidence="1">The sequence shown here is derived from an EMBL/GenBank/DDBJ whole genome shotgun (WGS) entry which is preliminary data.</text>
</comment>
<protein>
    <submittedName>
        <fullName evidence="1">Uncharacterized protein</fullName>
    </submittedName>
</protein>
<accession>A0AAD7S531</accession>
<dbReference type="Proteomes" id="UP001221898">
    <property type="component" value="Unassembled WGS sequence"/>
</dbReference>
<dbReference type="EMBL" id="JAINUG010000109">
    <property type="protein sequence ID" value="KAJ8396130.1"/>
    <property type="molecule type" value="Genomic_DNA"/>
</dbReference>
<organism evidence="1 2">
    <name type="scientific">Aldrovandia affinis</name>
    <dbReference type="NCBI Taxonomy" id="143900"/>
    <lineage>
        <taxon>Eukaryota</taxon>
        <taxon>Metazoa</taxon>
        <taxon>Chordata</taxon>
        <taxon>Craniata</taxon>
        <taxon>Vertebrata</taxon>
        <taxon>Euteleostomi</taxon>
        <taxon>Actinopterygii</taxon>
        <taxon>Neopterygii</taxon>
        <taxon>Teleostei</taxon>
        <taxon>Notacanthiformes</taxon>
        <taxon>Halosauridae</taxon>
        <taxon>Aldrovandia</taxon>
    </lineage>
</organism>
<keyword evidence="2" id="KW-1185">Reference proteome</keyword>
<proteinExistence type="predicted"/>
<name>A0AAD7S531_9TELE</name>
<sequence length="66" mass="7398">MYLPGFSLFLTGVANWAEHTWLAHGALRKPEQAWKCTGSPTRVVNRHSSFKETCSCSSFTEHKSGQ</sequence>
<reference evidence="1" key="1">
    <citation type="journal article" date="2023" name="Science">
        <title>Genome structures resolve the early diversification of teleost fishes.</title>
        <authorList>
            <person name="Parey E."/>
            <person name="Louis A."/>
            <person name="Montfort J."/>
            <person name="Bouchez O."/>
            <person name="Roques C."/>
            <person name="Iampietro C."/>
            <person name="Lluch J."/>
            <person name="Castinel A."/>
            <person name="Donnadieu C."/>
            <person name="Desvignes T."/>
            <person name="Floi Bucao C."/>
            <person name="Jouanno E."/>
            <person name="Wen M."/>
            <person name="Mejri S."/>
            <person name="Dirks R."/>
            <person name="Jansen H."/>
            <person name="Henkel C."/>
            <person name="Chen W.J."/>
            <person name="Zahm M."/>
            <person name="Cabau C."/>
            <person name="Klopp C."/>
            <person name="Thompson A.W."/>
            <person name="Robinson-Rechavi M."/>
            <person name="Braasch I."/>
            <person name="Lecointre G."/>
            <person name="Bobe J."/>
            <person name="Postlethwait J.H."/>
            <person name="Berthelot C."/>
            <person name="Roest Crollius H."/>
            <person name="Guiguen Y."/>
        </authorList>
    </citation>
    <scope>NUCLEOTIDE SEQUENCE</scope>
    <source>
        <strain evidence="1">NC1722</strain>
    </source>
</reference>